<dbReference type="PANTHER" id="PTHR43213:SF5">
    <property type="entry name" value="BIFUNCTIONAL DTTP_UTP PYROPHOSPHATASE_METHYLTRANSFERASE PROTEIN-RELATED"/>
    <property type="match status" value="1"/>
</dbReference>
<dbReference type="InterPro" id="IPR003697">
    <property type="entry name" value="Maf-like"/>
</dbReference>
<evidence type="ECO:0000256" key="4">
    <source>
        <dbReference type="HAMAP-Rule" id="MF_00528"/>
    </source>
</evidence>
<comment type="catalytic activity">
    <reaction evidence="4">
        <text>UTP + H2O = UMP + diphosphate + H(+)</text>
        <dbReference type="Rhea" id="RHEA:29395"/>
        <dbReference type="ChEBI" id="CHEBI:15377"/>
        <dbReference type="ChEBI" id="CHEBI:15378"/>
        <dbReference type="ChEBI" id="CHEBI:33019"/>
        <dbReference type="ChEBI" id="CHEBI:46398"/>
        <dbReference type="ChEBI" id="CHEBI:57865"/>
        <dbReference type="EC" id="3.6.1.9"/>
    </reaction>
</comment>
<protein>
    <recommendedName>
        <fullName evidence="4">dTTP/UTP pyrophosphatase</fullName>
        <shortName evidence="4">dTTPase/UTPase</shortName>
        <ecNumber evidence="4">3.6.1.9</ecNumber>
    </recommendedName>
    <alternativeName>
        <fullName evidence="4">Nucleoside triphosphate pyrophosphatase</fullName>
    </alternativeName>
    <alternativeName>
        <fullName evidence="4">Nucleotide pyrophosphatase</fullName>
        <shortName evidence="4">Nucleotide PPase</shortName>
    </alternativeName>
</protein>
<evidence type="ECO:0000256" key="1">
    <source>
        <dbReference type="ARBA" id="ARBA00001968"/>
    </source>
</evidence>
<dbReference type="RefSeq" id="WP_096687271.1">
    <property type="nucleotide sequence ID" value="NZ_AP014564.1"/>
</dbReference>
<evidence type="ECO:0000313" key="5">
    <source>
        <dbReference type="EMBL" id="BAV95471.1"/>
    </source>
</evidence>
<dbReference type="InterPro" id="IPR029001">
    <property type="entry name" value="ITPase-like_fam"/>
</dbReference>
<dbReference type="Pfam" id="PF02545">
    <property type="entry name" value="Maf"/>
    <property type="match status" value="1"/>
</dbReference>
<proteinExistence type="inferred from homology"/>
<evidence type="ECO:0000313" key="6">
    <source>
        <dbReference type="Proteomes" id="UP000243197"/>
    </source>
</evidence>
<dbReference type="GO" id="GO:0036218">
    <property type="term" value="F:dTTP diphosphatase activity"/>
    <property type="evidence" value="ECO:0007669"/>
    <property type="project" value="RHEA"/>
</dbReference>
<feature type="active site" description="Proton acceptor" evidence="4">
    <location>
        <position position="78"/>
    </location>
</feature>
<feature type="site" description="Important for substrate specificity" evidence="4">
    <location>
        <position position="79"/>
    </location>
</feature>
<keyword evidence="4" id="KW-0963">Cytoplasm</keyword>
<accession>A0A1J1DZW1</accession>
<dbReference type="AlphaFoldDB" id="A0A1J1DZW1"/>
<dbReference type="SUPFAM" id="SSF52972">
    <property type="entry name" value="ITPase-like"/>
    <property type="match status" value="1"/>
</dbReference>
<dbReference type="GO" id="GO:0005737">
    <property type="term" value="C:cytoplasm"/>
    <property type="evidence" value="ECO:0007669"/>
    <property type="project" value="UniProtKB-SubCell"/>
</dbReference>
<dbReference type="OrthoDB" id="9807767at2"/>
<comment type="function">
    <text evidence="4">Nucleoside triphosphate pyrophosphatase that hydrolyzes dTTP and UTP. May have a dual role in cell division arrest and in preventing the incorporation of modified nucleotides into cellular nucleic acids.</text>
</comment>
<dbReference type="EMBL" id="AP014564">
    <property type="protein sequence ID" value="BAV95471.1"/>
    <property type="molecule type" value="Genomic_DNA"/>
</dbReference>
<dbReference type="NCBIfam" id="TIGR00172">
    <property type="entry name" value="maf"/>
    <property type="match status" value="1"/>
</dbReference>
<comment type="catalytic activity">
    <reaction evidence="4">
        <text>dTTP + H2O = dTMP + diphosphate + H(+)</text>
        <dbReference type="Rhea" id="RHEA:28534"/>
        <dbReference type="ChEBI" id="CHEBI:15377"/>
        <dbReference type="ChEBI" id="CHEBI:15378"/>
        <dbReference type="ChEBI" id="CHEBI:33019"/>
        <dbReference type="ChEBI" id="CHEBI:37568"/>
        <dbReference type="ChEBI" id="CHEBI:63528"/>
        <dbReference type="EC" id="3.6.1.9"/>
    </reaction>
</comment>
<dbReference type="Proteomes" id="UP000243197">
    <property type="component" value="Chromosome"/>
</dbReference>
<comment type="subcellular location">
    <subcellularLocation>
        <location evidence="4">Cytoplasm</location>
    </subcellularLocation>
</comment>
<gene>
    <name evidence="5" type="ORF">JBKA6_1458</name>
</gene>
<feature type="site" description="Important for substrate specificity" evidence="4">
    <location>
        <position position="162"/>
    </location>
</feature>
<evidence type="ECO:0000256" key="2">
    <source>
        <dbReference type="ARBA" id="ARBA00022801"/>
    </source>
</evidence>
<dbReference type="PIRSF" id="PIRSF006305">
    <property type="entry name" value="Maf"/>
    <property type="match status" value="1"/>
</dbReference>
<organism evidence="5 6">
    <name type="scientific">Ichthyobacterium seriolicida</name>
    <dbReference type="NCBI Taxonomy" id="242600"/>
    <lineage>
        <taxon>Bacteria</taxon>
        <taxon>Pseudomonadati</taxon>
        <taxon>Bacteroidota</taxon>
        <taxon>Flavobacteriia</taxon>
        <taxon>Flavobacteriales</taxon>
        <taxon>Ichthyobacteriaceae</taxon>
        <taxon>Ichthyobacterium</taxon>
    </lineage>
</organism>
<dbReference type="GO" id="GO:0009117">
    <property type="term" value="P:nucleotide metabolic process"/>
    <property type="evidence" value="ECO:0007669"/>
    <property type="project" value="UniProtKB-KW"/>
</dbReference>
<keyword evidence="6" id="KW-1185">Reference proteome</keyword>
<dbReference type="KEGG" id="ise:JBKA6_1458"/>
<dbReference type="Gene3D" id="3.90.950.10">
    <property type="match status" value="1"/>
</dbReference>
<keyword evidence="2 4" id="KW-0378">Hydrolase</keyword>
<sequence length="197" mass="22540">MVAQDILNGYSIVLASNSIRRHKLLKDMGLSFSIVKKDLEEIYPSDLDIRKVPEYLAELKASHFERDIKESEIIITADTVVILEDEILGKPKDDRQAKVMLEKLSAKTHDVITGVCLVSKKKNKLTFSENTRVTFRSLSCREIDFYIEQWKPFDKSGAYGIQEWLGLIGIERIEGTQSNVLGLPVNTLYKRLKEFSM</sequence>
<comment type="similarity">
    <text evidence="4">Belongs to the Maf family. YhdE subfamily.</text>
</comment>
<comment type="caution">
    <text evidence="4">Lacks conserved residue(s) required for the propagation of feature annotation.</text>
</comment>
<keyword evidence="3 4" id="KW-0546">Nucleotide metabolism</keyword>
<reference evidence="5 6" key="1">
    <citation type="submission" date="2014-03" db="EMBL/GenBank/DDBJ databases">
        <title>complete genome sequence of Flavobacteriaceae bacterium JBKA-6.</title>
        <authorList>
            <person name="Takano T."/>
            <person name="Nakamura Y."/>
            <person name="Takuma S."/>
            <person name="Yasuike M."/>
            <person name="Matsuyama T."/>
            <person name="Sakai T."/>
            <person name="Fujiwara A."/>
            <person name="Kimoto K."/>
            <person name="Fukuda Y."/>
            <person name="Kondo H."/>
            <person name="Hirono I."/>
            <person name="Nakayasu C."/>
        </authorList>
    </citation>
    <scope>NUCLEOTIDE SEQUENCE [LARGE SCALE GENOMIC DNA]</scope>
    <source>
        <strain evidence="5 6">JBKA-6</strain>
    </source>
</reference>
<evidence type="ECO:0000256" key="3">
    <source>
        <dbReference type="ARBA" id="ARBA00023080"/>
    </source>
</evidence>
<dbReference type="GO" id="GO:0036221">
    <property type="term" value="F:UTP diphosphatase activity"/>
    <property type="evidence" value="ECO:0007669"/>
    <property type="project" value="RHEA"/>
</dbReference>
<name>A0A1J1DZW1_9FLAO</name>
<dbReference type="HAMAP" id="MF_00528">
    <property type="entry name" value="Maf"/>
    <property type="match status" value="1"/>
</dbReference>
<dbReference type="PANTHER" id="PTHR43213">
    <property type="entry name" value="BIFUNCTIONAL DTTP/UTP PYROPHOSPHATASE/METHYLTRANSFERASE PROTEIN-RELATED"/>
    <property type="match status" value="1"/>
</dbReference>
<feature type="site" description="Important for substrate specificity" evidence="4">
    <location>
        <position position="20"/>
    </location>
</feature>
<dbReference type="EC" id="3.6.1.9" evidence="4"/>
<comment type="cofactor">
    <cofactor evidence="1 4">
        <name>a divalent metal cation</name>
        <dbReference type="ChEBI" id="CHEBI:60240"/>
    </cofactor>
</comment>
<dbReference type="CDD" id="cd00555">
    <property type="entry name" value="Maf"/>
    <property type="match status" value="1"/>
</dbReference>